<organism evidence="3 4">
    <name type="scientific">Hesseltinella vesiculosa</name>
    <dbReference type="NCBI Taxonomy" id="101127"/>
    <lineage>
        <taxon>Eukaryota</taxon>
        <taxon>Fungi</taxon>
        <taxon>Fungi incertae sedis</taxon>
        <taxon>Mucoromycota</taxon>
        <taxon>Mucoromycotina</taxon>
        <taxon>Mucoromycetes</taxon>
        <taxon>Mucorales</taxon>
        <taxon>Cunninghamellaceae</taxon>
        <taxon>Hesseltinella</taxon>
    </lineage>
</organism>
<comment type="caution">
    <text evidence="3">The sequence shown here is derived from an EMBL/GenBank/DDBJ whole genome shotgun (WGS) entry which is preliminary data.</text>
</comment>
<protein>
    <submittedName>
        <fullName evidence="3">Uncharacterized protein</fullName>
    </submittedName>
</protein>
<sequence length="102" mass="11695">MTDSSQTSKKAQYASLRNELSQLNENIIQLNSIIQKASSRLPDLENLGMLHSSLTISASRVLNETSVIDRVQQKQQAEKWQEENQKQQEQQAQQQQGQKQQQ</sequence>
<dbReference type="EMBL" id="MCGT01000030">
    <property type="protein sequence ID" value="ORX48319.1"/>
    <property type="molecule type" value="Genomic_DNA"/>
</dbReference>
<accession>A0A1X2G9C8</accession>
<name>A0A1X2G9C8_9FUNG</name>
<gene>
    <name evidence="3" type="ORF">DM01DRAFT_350146</name>
</gene>
<evidence type="ECO:0000256" key="2">
    <source>
        <dbReference type="SAM" id="MobiDB-lite"/>
    </source>
</evidence>
<evidence type="ECO:0000313" key="4">
    <source>
        <dbReference type="Proteomes" id="UP000242146"/>
    </source>
</evidence>
<proteinExistence type="predicted"/>
<dbReference type="AlphaFoldDB" id="A0A1X2G9C8"/>
<evidence type="ECO:0000313" key="3">
    <source>
        <dbReference type="EMBL" id="ORX48319.1"/>
    </source>
</evidence>
<reference evidence="3 4" key="1">
    <citation type="submission" date="2016-07" db="EMBL/GenBank/DDBJ databases">
        <title>Pervasive Adenine N6-methylation of Active Genes in Fungi.</title>
        <authorList>
            <consortium name="DOE Joint Genome Institute"/>
            <person name="Mondo S.J."/>
            <person name="Dannebaum R.O."/>
            <person name="Kuo R.C."/>
            <person name="Labutti K."/>
            <person name="Haridas S."/>
            <person name="Kuo A."/>
            <person name="Salamov A."/>
            <person name="Ahrendt S.R."/>
            <person name="Lipzen A."/>
            <person name="Sullivan W."/>
            <person name="Andreopoulos W.B."/>
            <person name="Clum A."/>
            <person name="Lindquist E."/>
            <person name="Daum C."/>
            <person name="Ramamoorthy G.K."/>
            <person name="Gryganskyi A."/>
            <person name="Culley D."/>
            <person name="Magnuson J.K."/>
            <person name="James T.Y."/>
            <person name="O'Malley M.A."/>
            <person name="Stajich J.E."/>
            <person name="Spatafora J.W."/>
            <person name="Visel A."/>
            <person name="Grigoriev I.V."/>
        </authorList>
    </citation>
    <scope>NUCLEOTIDE SEQUENCE [LARGE SCALE GENOMIC DNA]</scope>
    <source>
        <strain evidence="3 4">NRRL 3301</strain>
    </source>
</reference>
<feature type="compositionally biased region" description="Basic and acidic residues" evidence="2">
    <location>
        <begin position="76"/>
        <end position="86"/>
    </location>
</feature>
<feature type="compositionally biased region" description="Low complexity" evidence="2">
    <location>
        <begin position="87"/>
        <end position="102"/>
    </location>
</feature>
<feature type="coiled-coil region" evidence="1">
    <location>
        <begin position="6"/>
        <end position="40"/>
    </location>
</feature>
<dbReference type="Proteomes" id="UP000242146">
    <property type="component" value="Unassembled WGS sequence"/>
</dbReference>
<dbReference type="OrthoDB" id="3358869at2759"/>
<keyword evidence="4" id="KW-1185">Reference proteome</keyword>
<keyword evidence="1" id="KW-0175">Coiled coil</keyword>
<feature type="region of interest" description="Disordered" evidence="2">
    <location>
        <begin position="72"/>
        <end position="102"/>
    </location>
</feature>
<evidence type="ECO:0000256" key="1">
    <source>
        <dbReference type="SAM" id="Coils"/>
    </source>
</evidence>